<dbReference type="GO" id="GO:0006741">
    <property type="term" value="P:NADP+ biosynthetic process"/>
    <property type="evidence" value="ECO:0007669"/>
    <property type="project" value="EnsemblFungi"/>
</dbReference>
<dbReference type="FunFam" id="3.40.50.10330:FF:000034">
    <property type="entry name" value="Mitochondrial NADH kinase"/>
    <property type="match status" value="1"/>
</dbReference>
<dbReference type="InterPro" id="IPR017437">
    <property type="entry name" value="ATP-NAD_kinase_PpnK-typ_C"/>
</dbReference>
<accession>A0A1G4J3S7</accession>
<protein>
    <submittedName>
        <fullName evidence="6">LADA_0D00738g1_1</fullName>
    </submittedName>
</protein>
<dbReference type="GO" id="GO:0042736">
    <property type="term" value="F:NADH kinase activity"/>
    <property type="evidence" value="ECO:0007669"/>
    <property type="project" value="EnsemblFungi"/>
</dbReference>
<dbReference type="GO" id="GO:0016226">
    <property type="term" value="P:iron-sulfur cluster assembly"/>
    <property type="evidence" value="ECO:0007669"/>
    <property type="project" value="EnsemblFungi"/>
</dbReference>
<sequence>MIHLIGPRLSICSASQWTRFRKSLWITRNLHSRLRDTSQFVSLKSASKLRPISSPDYIASPNSKLKSLIWHRPLQNVLITKKPWADSTRQAMVDFITYLHDSYPEINVLVQPDVAEEIAQEFVKNPQSNPSEPHVLYTGEIEDIVDKVDLLVTLGGDGTILRAVSLFGNMPVPPVLAFSLGTLGFLLPFNFKEHQQVFEQVISSRAKCLHRTRLECHVIRRGPKGTTYESVAHHAMNDIFLHRGNSPHLTNLDIFIDGEYLTRTTADGVTLATPTGSTAYSLSAGGSIVSPLVPSILLTPICPRSLSFRPLILPQSSHIKVKVCSKPLQGPDNKVVKLSIDGVPLEDLNVGDEIHVVNEIGTIYVNGSQLPSSKDSDSTKQRHASKENFGIHCIAKTENDWTRGINELLGFNSSFRFTSHKNS</sequence>
<evidence type="ECO:0000256" key="4">
    <source>
        <dbReference type="ARBA" id="ARBA00022857"/>
    </source>
</evidence>
<dbReference type="AlphaFoldDB" id="A0A1G4J3S7"/>
<gene>
    <name evidence="6" type="ORF">LADA_0D00738G</name>
</gene>
<dbReference type="SUPFAM" id="SSF111331">
    <property type="entry name" value="NAD kinase/diacylglycerol kinase-like"/>
    <property type="match status" value="1"/>
</dbReference>
<dbReference type="STRING" id="1266660.A0A1G4J3S7"/>
<comment type="similarity">
    <text evidence="1">Belongs to the NAD kinase family.</text>
</comment>
<reference evidence="6 7" key="1">
    <citation type="submission" date="2016-03" db="EMBL/GenBank/DDBJ databases">
        <authorList>
            <person name="Devillers H."/>
        </authorList>
    </citation>
    <scope>NUCLEOTIDE SEQUENCE [LARGE SCALE GENOMIC DNA]</scope>
    <source>
        <strain evidence="6">CBS 10888</strain>
    </source>
</reference>
<dbReference type="FunFam" id="2.60.200.30:FF:000014">
    <property type="entry name" value="Mitochondrial NADH kinase"/>
    <property type="match status" value="1"/>
</dbReference>
<dbReference type="Gene3D" id="3.40.50.10330">
    <property type="entry name" value="Probable inorganic polyphosphate/atp-NAD kinase, domain 1"/>
    <property type="match status" value="1"/>
</dbReference>
<dbReference type="InterPro" id="IPR002504">
    <property type="entry name" value="NADK"/>
</dbReference>
<keyword evidence="4" id="KW-0521">NADP</keyword>
<proteinExistence type="inferred from homology"/>
<dbReference type="GO" id="GO:0005759">
    <property type="term" value="C:mitochondrial matrix"/>
    <property type="evidence" value="ECO:0007669"/>
    <property type="project" value="EnsemblFungi"/>
</dbReference>
<dbReference type="PANTHER" id="PTHR20275:SF26">
    <property type="entry name" value="NADH KINASE POS5, MITOCHONDRIAL"/>
    <property type="match status" value="1"/>
</dbReference>
<keyword evidence="7" id="KW-1185">Reference proteome</keyword>
<evidence type="ECO:0000256" key="5">
    <source>
        <dbReference type="ARBA" id="ARBA00023027"/>
    </source>
</evidence>
<dbReference type="PANTHER" id="PTHR20275">
    <property type="entry name" value="NAD KINASE"/>
    <property type="match status" value="1"/>
</dbReference>
<dbReference type="Pfam" id="PF20143">
    <property type="entry name" value="NAD_kinase_C"/>
    <property type="match status" value="1"/>
</dbReference>
<evidence type="ECO:0000313" key="6">
    <source>
        <dbReference type="EMBL" id="SCU84260.1"/>
    </source>
</evidence>
<evidence type="ECO:0000256" key="3">
    <source>
        <dbReference type="ARBA" id="ARBA00022777"/>
    </source>
</evidence>
<dbReference type="HAMAP" id="MF_00361">
    <property type="entry name" value="NAD_kinase"/>
    <property type="match status" value="1"/>
</dbReference>
<keyword evidence="2" id="KW-0808">Transferase</keyword>
<evidence type="ECO:0000256" key="1">
    <source>
        <dbReference type="ARBA" id="ARBA00010995"/>
    </source>
</evidence>
<dbReference type="InterPro" id="IPR017438">
    <property type="entry name" value="ATP-NAD_kinase_N"/>
</dbReference>
<dbReference type="Gene3D" id="2.60.200.30">
    <property type="entry name" value="Probable inorganic polyphosphate/atp-NAD kinase, domain 2"/>
    <property type="match status" value="1"/>
</dbReference>
<evidence type="ECO:0000313" key="7">
    <source>
        <dbReference type="Proteomes" id="UP000190274"/>
    </source>
</evidence>
<name>A0A1G4J3S7_9SACH</name>
<dbReference type="OrthoDB" id="24581at2759"/>
<dbReference type="Proteomes" id="UP000190274">
    <property type="component" value="Chromosome D"/>
</dbReference>
<dbReference type="GO" id="GO:0019674">
    <property type="term" value="P:NAD+ metabolic process"/>
    <property type="evidence" value="ECO:0007669"/>
    <property type="project" value="InterPro"/>
</dbReference>
<organism evidence="6 7">
    <name type="scientific">Lachancea dasiensis</name>
    <dbReference type="NCBI Taxonomy" id="1072105"/>
    <lineage>
        <taxon>Eukaryota</taxon>
        <taxon>Fungi</taxon>
        <taxon>Dikarya</taxon>
        <taxon>Ascomycota</taxon>
        <taxon>Saccharomycotina</taxon>
        <taxon>Saccharomycetes</taxon>
        <taxon>Saccharomycetales</taxon>
        <taxon>Saccharomycetaceae</taxon>
        <taxon>Lachancea</taxon>
    </lineage>
</organism>
<keyword evidence="3" id="KW-0418">Kinase</keyword>
<dbReference type="InterPro" id="IPR016064">
    <property type="entry name" value="NAD/diacylglycerol_kinase_sf"/>
</dbReference>
<keyword evidence="5" id="KW-0520">NAD</keyword>
<dbReference type="EMBL" id="LT598454">
    <property type="protein sequence ID" value="SCU84260.1"/>
    <property type="molecule type" value="Genomic_DNA"/>
</dbReference>
<dbReference type="GO" id="GO:0034599">
    <property type="term" value="P:cellular response to oxidative stress"/>
    <property type="evidence" value="ECO:0007669"/>
    <property type="project" value="EnsemblFungi"/>
</dbReference>
<dbReference type="GO" id="GO:0003951">
    <property type="term" value="F:NAD+ kinase activity"/>
    <property type="evidence" value="ECO:0007669"/>
    <property type="project" value="InterPro"/>
</dbReference>
<evidence type="ECO:0000256" key="2">
    <source>
        <dbReference type="ARBA" id="ARBA00022679"/>
    </source>
</evidence>
<dbReference type="Pfam" id="PF01513">
    <property type="entry name" value="NAD_kinase"/>
    <property type="match status" value="1"/>
</dbReference>